<protein>
    <submittedName>
        <fullName evidence="1">Periplasmic component</fullName>
    </submittedName>
</protein>
<comment type="caution">
    <text evidence="1">The sequence shown here is derived from an EMBL/GenBank/DDBJ whole genome shotgun (WGS) entry which is preliminary data.</text>
</comment>
<dbReference type="Proteomes" id="UP000248291">
    <property type="component" value="Unassembled WGS sequence"/>
</dbReference>
<reference evidence="1 2" key="1">
    <citation type="submission" date="2018-04" db="EMBL/GenBank/DDBJ databases">
        <title>Draft genome sequence of Pseudomonas syringae pv. actinidiae biovar 3 strains isolated from kiwifruit in Kagawa prefecture.</title>
        <authorList>
            <person name="Tabuchi M."/>
            <person name="Saito M."/>
            <person name="Fujiwara S."/>
            <person name="Sasa N."/>
            <person name="Akimitsu K."/>
            <person name="Gomi K."/>
            <person name="Konishi-Sugita S."/>
            <person name="Hamano K."/>
            <person name="Kataoka I."/>
        </authorList>
    </citation>
    <scope>NUCLEOTIDE SEQUENCE [LARGE SCALE GENOMIC DNA]</scope>
    <source>
        <strain evidence="1 2">MAFF212211</strain>
    </source>
</reference>
<accession>A0AAN4TNC0</accession>
<gene>
    <name evidence="1" type="ORF">KPSA3_05037</name>
</gene>
<dbReference type="EMBL" id="BGKA01000187">
    <property type="protein sequence ID" value="GBH19037.1"/>
    <property type="molecule type" value="Genomic_DNA"/>
</dbReference>
<sequence>MSLSSDGPHAASARGSVLASTSFTELRLIVSLLVQGCRQTEGVMQAALRRPTLIATLAE</sequence>
<evidence type="ECO:0000313" key="1">
    <source>
        <dbReference type="EMBL" id="GBH19037.1"/>
    </source>
</evidence>
<proteinExistence type="predicted"/>
<organism evidence="1 2">
    <name type="scientific">Pseudomonas syringae pv. actinidiae</name>
    <dbReference type="NCBI Taxonomy" id="103796"/>
    <lineage>
        <taxon>Bacteria</taxon>
        <taxon>Pseudomonadati</taxon>
        <taxon>Pseudomonadota</taxon>
        <taxon>Gammaproteobacteria</taxon>
        <taxon>Pseudomonadales</taxon>
        <taxon>Pseudomonadaceae</taxon>
        <taxon>Pseudomonas</taxon>
        <taxon>Pseudomonas syringae</taxon>
    </lineage>
</organism>
<evidence type="ECO:0000313" key="2">
    <source>
        <dbReference type="Proteomes" id="UP000248291"/>
    </source>
</evidence>
<name>A0AAN4TNC0_PSESF</name>
<dbReference type="AlphaFoldDB" id="A0AAN4TNC0"/>